<gene>
    <name evidence="3" type="ORF">JDV75_04830</name>
</gene>
<evidence type="ECO:0000256" key="1">
    <source>
        <dbReference type="SAM" id="MobiDB-lite"/>
    </source>
</evidence>
<feature type="transmembrane region" description="Helical" evidence="2">
    <location>
        <begin position="101"/>
        <end position="120"/>
    </location>
</feature>
<proteinExistence type="predicted"/>
<name>A0A934HYT1_9CORY</name>
<keyword evidence="4" id="KW-1185">Reference proteome</keyword>
<protein>
    <submittedName>
        <fullName evidence="3">Uncharacterized protein</fullName>
    </submittedName>
</protein>
<feature type="region of interest" description="Disordered" evidence="1">
    <location>
        <begin position="1"/>
        <end position="23"/>
    </location>
</feature>
<comment type="caution">
    <text evidence="3">The sequence shown here is derived from an EMBL/GenBank/DDBJ whole genome shotgun (WGS) entry which is preliminary data.</text>
</comment>
<keyword evidence="2" id="KW-1133">Transmembrane helix</keyword>
<feature type="transmembrane region" description="Helical" evidence="2">
    <location>
        <begin position="127"/>
        <end position="146"/>
    </location>
</feature>
<sequence length="259" mass="28906">MSDNNPSREHSVAGDPEESAVEKRRRLRAEKLAPYMDDLPNAEKRAAQTLYLGPQQVFLGLGMLGFFMSIFLPHSGQVLGLDVLFFSDTARAFVTTWPERIYVWTGVTGVILLTGATIFTRSSLIAYLAWFCSGASMFYSLFAIWMRQSRPPTEPGVGPSYGLILGAVSVTVVALTLTRIVLRRSSFQSALAEARRQAPQDSAVHKMQEELLAAQVDRDSHDVYADDRRSRAAQRRRANRDRARREGRDRPEGPVEGTV</sequence>
<dbReference type="EMBL" id="JAEIOS010000011">
    <property type="protein sequence ID" value="MBI8989082.1"/>
    <property type="molecule type" value="Genomic_DNA"/>
</dbReference>
<feature type="compositionally biased region" description="Basic and acidic residues" evidence="1">
    <location>
        <begin position="240"/>
        <end position="253"/>
    </location>
</feature>
<feature type="compositionally biased region" description="Basic and acidic residues" evidence="1">
    <location>
        <begin position="216"/>
        <end position="230"/>
    </location>
</feature>
<keyword evidence="2" id="KW-0472">Membrane</keyword>
<evidence type="ECO:0000256" key="2">
    <source>
        <dbReference type="SAM" id="Phobius"/>
    </source>
</evidence>
<dbReference type="Proteomes" id="UP000645966">
    <property type="component" value="Unassembled WGS sequence"/>
</dbReference>
<feature type="compositionally biased region" description="Basic and acidic residues" evidence="1">
    <location>
        <begin position="1"/>
        <end position="12"/>
    </location>
</feature>
<keyword evidence="2" id="KW-0812">Transmembrane</keyword>
<accession>A0A934HYT1</accession>
<evidence type="ECO:0000313" key="4">
    <source>
        <dbReference type="Proteomes" id="UP000645966"/>
    </source>
</evidence>
<reference evidence="3" key="1">
    <citation type="submission" date="2020-12" db="EMBL/GenBank/DDBJ databases">
        <title>Genome public.</title>
        <authorList>
            <person name="Sun Q."/>
        </authorList>
    </citation>
    <scope>NUCLEOTIDE SEQUENCE</scope>
    <source>
        <strain evidence="3">CCM 8863</strain>
    </source>
</reference>
<feature type="region of interest" description="Disordered" evidence="1">
    <location>
        <begin position="215"/>
        <end position="259"/>
    </location>
</feature>
<dbReference type="AlphaFoldDB" id="A0A934HYT1"/>
<dbReference type="RefSeq" id="WP_198738101.1">
    <property type="nucleotide sequence ID" value="NZ_JAEIOS010000011.1"/>
</dbReference>
<evidence type="ECO:0000313" key="3">
    <source>
        <dbReference type="EMBL" id="MBI8989082.1"/>
    </source>
</evidence>
<feature type="transmembrane region" description="Helical" evidence="2">
    <location>
        <begin position="57"/>
        <end position="81"/>
    </location>
</feature>
<feature type="transmembrane region" description="Helical" evidence="2">
    <location>
        <begin position="161"/>
        <end position="182"/>
    </location>
</feature>
<organism evidence="3 4">
    <name type="scientific">Corynebacterium meridianum</name>
    <dbReference type="NCBI Taxonomy" id="2765363"/>
    <lineage>
        <taxon>Bacteria</taxon>
        <taxon>Bacillati</taxon>
        <taxon>Actinomycetota</taxon>
        <taxon>Actinomycetes</taxon>
        <taxon>Mycobacteriales</taxon>
        <taxon>Corynebacteriaceae</taxon>
        <taxon>Corynebacterium</taxon>
    </lineage>
</organism>